<evidence type="ECO:0000313" key="3">
    <source>
        <dbReference type="Proteomes" id="UP000286260"/>
    </source>
</evidence>
<dbReference type="EMBL" id="QSII01000002">
    <property type="protein sequence ID" value="RHC89517.1"/>
    <property type="molecule type" value="Genomic_DNA"/>
</dbReference>
<dbReference type="AlphaFoldDB" id="A0A3R6JK83"/>
<dbReference type="Pfam" id="PF12728">
    <property type="entry name" value="HTH_17"/>
    <property type="match status" value="1"/>
</dbReference>
<protein>
    <submittedName>
        <fullName evidence="2">DNA-binding protein</fullName>
    </submittedName>
</protein>
<name>A0A3R6JK83_9BACT</name>
<dbReference type="Proteomes" id="UP000286260">
    <property type="component" value="Unassembled WGS sequence"/>
</dbReference>
<dbReference type="InterPro" id="IPR009061">
    <property type="entry name" value="DNA-bd_dom_put_sf"/>
</dbReference>
<sequence length="97" mass="11324">MEIVAIEAQTFDRMLQRLKDMARITDEICKMHGERKIGGWMDSQDACLRLGVSPRTLQTFRDNGTLAYSRIGHKIYYRVEDIQGILPLIQKRKEKQV</sequence>
<gene>
    <name evidence="2" type="ORF">DW828_02950</name>
</gene>
<feature type="domain" description="Helix-turn-helix" evidence="1">
    <location>
        <begin position="40"/>
        <end position="82"/>
    </location>
</feature>
<evidence type="ECO:0000313" key="2">
    <source>
        <dbReference type="EMBL" id="RHC89517.1"/>
    </source>
</evidence>
<dbReference type="PANTHER" id="PTHR34585:SF22">
    <property type="entry name" value="HELIX-TURN-HELIX DOMAIN-CONTAINING PROTEIN"/>
    <property type="match status" value="1"/>
</dbReference>
<dbReference type="PANTHER" id="PTHR34585">
    <property type="match status" value="1"/>
</dbReference>
<reference evidence="2 3" key="1">
    <citation type="submission" date="2018-08" db="EMBL/GenBank/DDBJ databases">
        <title>A genome reference for cultivated species of the human gut microbiota.</title>
        <authorList>
            <person name="Zou Y."/>
            <person name="Xue W."/>
            <person name="Luo G."/>
        </authorList>
    </citation>
    <scope>NUCLEOTIDE SEQUENCE [LARGE SCALE GENOMIC DNA]</scope>
    <source>
        <strain evidence="2 3">AM34-17</strain>
    </source>
</reference>
<dbReference type="InterPro" id="IPR041657">
    <property type="entry name" value="HTH_17"/>
</dbReference>
<dbReference type="RefSeq" id="WP_122203913.1">
    <property type="nucleotide sequence ID" value="NZ_CACRUV010000022.1"/>
</dbReference>
<evidence type="ECO:0000259" key="1">
    <source>
        <dbReference type="Pfam" id="PF12728"/>
    </source>
</evidence>
<dbReference type="SUPFAM" id="SSF46955">
    <property type="entry name" value="Putative DNA-binding domain"/>
    <property type="match status" value="1"/>
</dbReference>
<comment type="caution">
    <text evidence="2">The sequence shown here is derived from an EMBL/GenBank/DDBJ whole genome shotgun (WGS) entry which is preliminary data.</text>
</comment>
<accession>A0A3R6JK83</accession>
<keyword evidence="2" id="KW-0238">DNA-binding</keyword>
<dbReference type="GO" id="GO:0003677">
    <property type="term" value="F:DNA binding"/>
    <property type="evidence" value="ECO:0007669"/>
    <property type="project" value="UniProtKB-KW"/>
</dbReference>
<organism evidence="2 3">
    <name type="scientific">Parabacteroides merdae</name>
    <dbReference type="NCBI Taxonomy" id="46503"/>
    <lineage>
        <taxon>Bacteria</taxon>
        <taxon>Pseudomonadati</taxon>
        <taxon>Bacteroidota</taxon>
        <taxon>Bacteroidia</taxon>
        <taxon>Bacteroidales</taxon>
        <taxon>Tannerellaceae</taxon>
        <taxon>Parabacteroides</taxon>
    </lineage>
</organism>
<proteinExistence type="predicted"/>